<accession>A0ABX8Z5G5</accession>
<keyword evidence="2" id="KW-1185">Reference proteome</keyword>
<dbReference type="Proteomes" id="UP000825679">
    <property type="component" value="Chromosome"/>
</dbReference>
<name>A0ABX8Z5G5_9NEIS</name>
<evidence type="ECO:0000313" key="1">
    <source>
        <dbReference type="EMBL" id="QZA77567.1"/>
    </source>
</evidence>
<gene>
    <name evidence="1" type="ORF">K4H28_15025</name>
</gene>
<reference evidence="1 2" key="1">
    <citation type="submission" date="2021-08" db="EMBL/GenBank/DDBJ databases">
        <title>complete genome sequencing of Deefgea sp. D25.</title>
        <authorList>
            <person name="Bae J.-W."/>
            <person name="Gim D.-H."/>
        </authorList>
    </citation>
    <scope>NUCLEOTIDE SEQUENCE [LARGE SCALE GENOMIC DNA]</scope>
    <source>
        <strain evidence="1 2">D25</strain>
    </source>
</reference>
<sequence>MENAIYHKTALGQQEITQRSGLIGQKERQVLFMIDGARHSMALAGMLPNIDVLGILQKMQSLGLISSVSQSKTIDQIQFSGPTTVAPQLSQDLKQKRQIEAARQVILKVTQEYLGQSWEERLAELLSTVRRAEDFAPIVEQWGVALRRSGYRGAADVGEREVKAALSDQ</sequence>
<dbReference type="RefSeq" id="WP_221005948.1">
    <property type="nucleotide sequence ID" value="NZ_CP081150.1"/>
</dbReference>
<evidence type="ECO:0000313" key="2">
    <source>
        <dbReference type="Proteomes" id="UP000825679"/>
    </source>
</evidence>
<protein>
    <submittedName>
        <fullName evidence="1">Uncharacterized protein</fullName>
    </submittedName>
</protein>
<proteinExistence type="predicted"/>
<organism evidence="1 2">
    <name type="scientific">Deefgea tanakiae</name>
    <dbReference type="NCBI Taxonomy" id="2865840"/>
    <lineage>
        <taxon>Bacteria</taxon>
        <taxon>Pseudomonadati</taxon>
        <taxon>Pseudomonadota</taxon>
        <taxon>Betaproteobacteria</taxon>
        <taxon>Neisseriales</taxon>
        <taxon>Chitinibacteraceae</taxon>
        <taxon>Deefgea</taxon>
    </lineage>
</organism>
<dbReference type="EMBL" id="CP081150">
    <property type="protein sequence ID" value="QZA77567.1"/>
    <property type="molecule type" value="Genomic_DNA"/>
</dbReference>